<evidence type="ECO:0000256" key="5">
    <source>
        <dbReference type="PIRNR" id="PIRNR038994"/>
    </source>
</evidence>
<dbReference type="InterPro" id="IPR032466">
    <property type="entry name" value="Metal_Hydrolase"/>
</dbReference>
<reference evidence="11" key="1">
    <citation type="submission" date="2018-05" db="EMBL/GenBank/DDBJ databases">
        <title>Genome Sequencing of selected type strains of the family Eggerthellaceae.</title>
        <authorList>
            <person name="Danylec N."/>
            <person name="Stoll D.A."/>
            <person name="Doetsch A."/>
            <person name="Huch M."/>
        </authorList>
    </citation>
    <scope>NUCLEOTIDE SEQUENCE [LARGE SCALE GENOMIC DNA]</scope>
    <source>
        <strain evidence="11">DSM 24851</strain>
    </source>
</reference>
<dbReference type="InterPro" id="IPR011059">
    <property type="entry name" value="Metal-dep_hydrolase_composite"/>
</dbReference>
<feature type="binding site" evidence="7">
    <location>
        <position position="228"/>
    </location>
    <ligand>
        <name>substrate</name>
    </ligand>
</feature>
<dbReference type="GO" id="GO:0006046">
    <property type="term" value="P:N-acetylglucosamine catabolic process"/>
    <property type="evidence" value="ECO:0007669"/>
    <property type="project" value="TreeGrafter"/>
</dbReference>
<feature type="binding site" evidence="7">
    <location>
        <begin position="307"/>
        <end position="309"/>
    </location>
    <ligand>
        <name>substrate</name>
    </ligand>
</feature>
<evidence type="ECO:0000256" key="4">
    <source>
        <dbReference type="ARBA" id="ARBA00023277"/>
    </source>
</evidence>
<dbReference type="Gene3D" id="2.30.40.10">
    <property type="entry name" value="Urease, subunit C, domain 1"/>
    <property type="match status" value="1"/>
</dbReference>
<feature type="binding site" evidence="7">
    <location>
        <begin position="220"/>
        <end position="221"/>
    </location>
    <ligand>
        <name>substrate</name>
    </ligand>
</feature>
<dbReference type="OrthoDB" id="9776488at2"/>
<feature type="binding site" evidence="8">
    <location>
        <position position="131"/>
    </location>
    <ligand>
        <name>Zn(2+)</name>
        <dbReference type="ChEBI" id="CHEBI:29105"/>
    </ligand>
</feature>
<evidence type="ECO:0000256" key="1">
    <source>
        <dbReference type="ARBA" id="ARBA00010716"/>
    </source>
</evidence>
<feature type="binding site" evidence="7">
    <location>
        <position position="142"/>
    </location>
    <ligand>
        <name>substrate</name>
    </ligand>
</feature>
<dbReference type="RefSeq" id="WP_123209265.1">
    <property type="nucleotide sequence ID" value="NZ_JBHTHO010000012.1"/>
</dbReference>
<dbReference type="PANTHER" id="PTHR11113:SF14">
    <property type="entry name" value="N-ACETYLGLUCOSAMINE-6-PHOSPHATE DEACETYLASE"/>
    <property type="match status" value="1"/>
</dbReference>
<keyword evidence="2 8" id="KW-0479">Metal-binding</keyword>
<evidence type="ECO:0000256" key="8">
    <source>
        <dbReference type="PIRSR" id="PIRSR038994-3"/>
    </source>
</evidence>
<evidence type="ECO:0000313" key="11">
    <source>
        <dbReference type="Proteomes" id="UP000269591"/>
    </source>
</evidence>
<dbReference type="SUPFAM" id="SSF51556">
    <property type="entry name" value="Metallo-dependent hydrolases"/>
    <property type="match status" value="1"/>
</dbReference>
<dbReference type="Proteomes" id="UP000269591">
    <property type="component" value="Unassembled WGS sequence"/>
</dbReference>
<evidence type="ECO:0000259" key="9">
    <source>
        <dbReference type="Pfam" id="PF01979"/>
    </source>
</evidence>
<comment type="cofactor">
    <cofactor evidence="8">
        <name>a divalent metal cation</name>
        <dbReference type="ChEBI" id="CHEBI:60240"/>
    </cofactor>
    <text evidence="8">Binds 1 divalent metal cation per subunit.</text>
</comment>
<dbReference type="NCBIfam" id="TIGR00221">
    <property type="entry name" value="nagA"/>
    <property type="match status" value="1"/>
</dbReference>
<feature type="active site" description="Proton donor/acceptor" evidence="6">
    <location>
        <position position="274"/>
    </location>
</feature>
<protein>
    <submittedName>
        <fullName evidence="10">N-acetylglucosamine-6-phosphate deacetylase</fullName>
    </submittedName>
</protein>
<evidence type="ECO:0000256" key="6">
    <source>
        <dbReference type="PIRSR" id="PIRSR038994-1"/>
    </source>
</evidence>
<name>A0A3N0AWV4_9ACTN</name>
<dbReference type="GO" id="GO:0008448">
    <property type="term" value="F:N-acetylglucosamine-6-phosphate deacetylase activity"/>
    <property type="evidence" value="ECO:0007669"/>
    <property type="project" value="InterPro"/>
</dbReference>
<accession>A0A3N0AWV4</accession>
<dbReference type="SUPFAM" id="SSF51338">
    <property type="entry name" value="Composite domain of metallo-dependent hydrolases"/>
    <property type="match status" value="1"/>
</dbReference>
<dbReference type="InterPro" id="IPR006680">
    <property type="entry name" value="Amidohydro-rel"/>
</dbReference>
<feature type="domain" description="Amidohydrolase-related" evidence="9">
    <location>
        <begin position="54"/>
        <end position="379"/>
    </location>
</feature>
<keyword evidence="11" id="KW-1185">Reference proteome</keyword>
<dbReference type="Pfam" id="PF01979">
    <property type="entry name" value="Amidohydro_1"/>
    <property type="match status" value="1"/>
</dbReference>
<gene>
    <name evidence="10" type="primary">nagA</name>
    <name evidence="10" type="ORF">DMP06_08265</name>
</gene>
<evidence type="ECO:0000313" key="10">
    <source>
        <dbReference type="EMBL" id="RNL38826.1"/>
    </source>
</evidence>
<dbReference type="PIRSF" id="PIRSF038994">
    <property type="entry name" value="NagA"/>
    <property type="match status" value="1"/>
</dbReference>
<feature type="binding site" evidence="8">
    <location>
        <position position="217"/>
    </location>
    <ligand>
        <name>Zn(2+)</name>
        <dbReference type="ChEBI" id="CHEBI:29105"/>
    </ligand>
</feature>
<feature type="binding site" evidence="8">
    <location>
        <position position="196"/>
    </location>
    <ligand>
        <name>Zn(2+)</name>
        <dbReference type="ChEBI" id="CHEBI:29105"/>
    </ligand>
</feature>
<evidence type="ECO:0000256" key="7">
    <source>
        <dbReference type="PIRSR" id="PIRSR038994-2"/>
    </source>
</evidence>
<comment type="similarity">
    <text evidence="1 5">Belongs to the metallo-dependent hydrolases superfamily. NagA family.</text>
</comment>
<evidence type="ECO:0000256" key="3">
    <source>
        <dbReference type="ARBA" id="ARBA00022801"/>
    </source>
</evidence>
<dbReference type="EMBL" id="QIBX01000015">
    <property type="protein sequence ID" value="RNL38826.1"/>
    <property type="molecule type" value="Genomic_DNA"/>
</dbReference>
<dbReference type="InterPro" id="IPR003764">
    <property type="entry name" value="GlcNAc_6-P_deAcase"/>
</dbReference>
<dbReference type="CDD" id="cd00854">
    <property type="entry name" value="NagA"/>
    <property type="match status" value="1"/>
</dbReference>
<dbReference type="GO" id="GO:0046872">
    <property type="term" value="F:metal ion binding"/>
    <property type="evidence" value="ECO:0007669"/>
    <property type="project" value="UniProtKB-KW"/>
</dbReference>
<feature type="binding site" evidence="7">
    <location>
        <position position="251"/>
    </location>
    <ligand>
        <name>substrate</name>
    </ligand>
</feature>
<dbReference type="Gene3D" id="3.20.20.140">
    <property type="entry name" value="Metal-dependent hydrolases"/>
    <property type="match status" value="1"/>
</dbReference>
<dbReference type="AlphaFoldDB" id="A0A3N0AWV4"/>
<evidence type="ECO:0000256" key="2">
    <source>
        <dbReference type="ARBA" id="ARBA00022723"/>
    </source>
</evidence>
<keyword evidence="4 5" id="KW-0119">Carbohydrate metabolism</keyword>
<proteinExistence type="inferred from homology"/>
<keyword evidence="3 5" id="KW-0378">Hydrolase</keyword>
<comment type="caution">
    <text evidence="10">The sequence shown here is derived from an EMBL/GenBank/DDBJ whole genome shotgun (WGS) entry which is preliminary data.</text>
</comment>
<dbReference type="PANTHER" id="PTHR11113">
    <property type="entry name" value="N-ACETYLGLUCOSAMINE-6-PHOSPHATE DEACETYLASE"/>
    <property type="match status" value="1"/>
</dbReference>
<organism evidence="10 11">
    <name type="scientific">Slackia equolifaciens</name>
    <dbReference type="NCBI Taxonomy" id="498718"/>
    <lineage>
        <taxon>Bacteria</taxon>
        <taxon>Bacillati</taxon>
        <taxon>Actinomycetota</taxon>
        <taxon>Coriobacteriia</taxon>
        <taxon>Eggerthellales</taxon>
        <taxon>Eggerthellaceae</taxon>
        <taxon>Slackia</taxon>
    </lineage>
</organism>
<sequence length="382" mass="40497">MIIADVQAFDGREFASRDIILKDGKISALLSRGTADILDEEDFGETLDGWGCYAIPGLIDIHSHGAVGHDFCDGSVESIEAICRYEASRGVTSWCGTTMTYPEEKLEGIMRAAAEYVAPANAAALVGINMEGPFISPNKVGAQNPAYVQACDAGMFRRLQEVSGGLIKLVDIAPEEPGALEFVDEVADEVRVSIAHTCADYDVAREAYRRGAKHLTHLFNAMPPLHHREPGVIGAAADAGATPEIIADGVHIHPSSVRSAFKLFGSDHMILISDSMEATGMPDGEYSLGGQAVTVRGNRATLHDGTIAGSATDLMGCLVTAVRDMGVPLEMAVRAATINPARAIGVDSNRGSLEAGKVADLVLLDMKTLEIRAVILRGERIA</sequence>